<dbReference type="CDD" id="cd00085">
    <property type="entry name" value="HNHc"/>
    <property type="match status" value="1"/>
</dbReference>
<dbReference type="GO" id="GO:0008270">
    <property type="term" value="F:zinc ion binding"/>
    <property type="evidence" value="ECO:0007669"/>
    <property type="project" value="InterPro"/>
</dbReference>
<feature type="region of interest" description="Disordered" evidence="2">
    <location>
        <begin position="402"/>
        <end position="428"/>
    </location>
</feature>
<feature type="compositionally biased region" description="Pro residues" evidence="2">
    <location>
        <begin position="418"/>
        <end position="428"/>
    </location>
</feature>
<sequence length="428" mass="46463">MTAVIADASVGLPARAVSPSELLELDLSTDLDAIVELERSIRIAQAEQLRLVRRARETAALLEGVHDGSTSTDREFATRSFIAELATALVVPEVRASGMLGDAVCLERLPETSAAFARGDLGLAHVQAVIEATSGASAALSARLEAEAIERAPRQTPPALRRALRRFRERFEPVPLEERRAAAERDRRVCVEPARDGMAWLSVFMRAERAYAIKDRLDALAADAADASSSPVDTRTRAQRCADIAANLLLAGALAEGEFAAVTQPGLVKPRVLVTVPVFTLMGLSEEPADLDGYGPIDADTARRLAADAPSFTRILTHPETGAFLSYGRTTYRVPADLAGYLAVRDGGCRFPGCGRRARESDIDHTVDWARGGETRHDNLAHLCRSHHRLKHHTRWRMEQETGGVVRWRGPSGREVLSPPPLSSSPIR</sequence>
<dbReference type="OrthoDB" id="3261064at2"/>
<keyword evidence="5" id="KW-1185">Reference proteome</keyword>
<dbReference type="GO" id="GO:0004519">
    <property type="term" value="F:endonuclease activity"/>
    <property type="evidence" value="ECO:0007669"/>
    <property type="project" value="UniProtKB-KW"/>
</dbReference>
<dbReference type="AlphaFoldDB" id="A0A4P6F909"/>
<dbReference type="Proteomes" id="UP000291259">
    <property type="component" value="Chromosome"/>
</dbReference>
<dbReference type="Pfam" id="PF01844">
    <property type="entry name" value="HNH"/>
    <property type="match status" value="1"/>
</dbReference>
<name>A0A4P6F909_9MICO</name>
<reference evidence="4 5" key="1">
    <citation type="submission" date="2019-01" db="EMBL/GenBank/DDBJ databases">
        <title>Genome sequencing of strain FW100M-8.</title>
        <authorList>
            <person name="Heo J."/>
            <person name="Kim S.-J."/>
            <person name="Kim J.-S."/>
            <person name="Hong S.-B."/>
            <person name="Kwon S.-W."/>
        </authorList>
    </citation>
    <scope>NUCLEOTIDE SEQUENCE [LARGE SCALE GENOMIC DNA]</scope>
    <source>
        <strain evidence="4 5">FW100M-8</strain>
    </source>
</reference>
<gene>
    <name evidence="4" type="ORF">ET445_00450</name>
</gene>
<dbReference type="Gene3D" id="1.10.30.50">
    <property type="match status" value="1"/>
</dbReference>
<evidence type="ECO:0000256" key="1">
    <source>
        <dbReference type="ARBA" id="ARBA00023450"/>
    </source>
</evidence>
<evidence type="ECO:0000313" key="5">
    <source>
        <dbReference type="Proteomes" id="UP000291259"/>
    </source>
</evidence>
<dbReference type="GO" id="GO:0003676">
    <property type="term" value="F:nucleic acid binding"/>
    <property type="evidence" value="ECO:0007669"/>
    <property type="project" value="InterPro"/>
</dbReference>
<protein>
    <submittedName>
        <fullName evidence="4">HNH endonuclease</fullName>
    </submittedName>
</protein>
<proteinExistence type="inferred from homology"/>
<dbReference type="Pfam" id="PF02720">
    <property type="entry name" value="DUF222"/>
    <property type="match status" value="1"/>
</dbReference>
<keyword evidence="4" id="KW-0540">Nuclease</keyword>
<dbReference type="RefSeq" id="WP_129187838.1">
    <property type="nucleotide sequence ID" value="NZ_CP035491.1"/>
</dbReference>
<evidence type="ECO:0000256" key="2">
    <source>
        <dbReference type="SAM" id="MobiDB-lite"/>
    </source>
</evidence>
<feature type="domain" description="HNH nuclease" evidence="3">
    <location>
        <begin position="337"/>
        <end position="389"/>
    </location>
</feature>
<dbReference type="EMBL" id="CP035491">
    <property type="protein sequence ID" value="QAY72026.1"/>
    <property type="molecule type" value="Genomic_DNA"/>
</dbReference>
<dbReference type="SMART" id="SM00507">
    <property type="entry name" value="HNHc"/>
    <property type="match status" value="1"/>
</dbReference>
<dbReference type="InterPro" id="IPR002711">
    <property type="entry name" value="HNH"/>
</dbReference>
<evidence type="ECO:0000313" key="4">
    <source>
        <dbReference type="EMBL" id="QAY72026.1"/>
    </source>
</evidence>
<accession>A0A4P6F909</accession>
<dbReference type="InterPro" id="IPR003615">
    <property type="entry name" value="HNH_nuc"/>
</dbReference>
<organism evidence="4 5">
    <name type="scientific">Agromyces protaetiae</name>
    <dbReference type="NCBI Taxonomy" id="2509455"/>
    <lineage>
        <taxon>Bacteria</taxon>
        <taxon>Bacillati</taxon>
        <taxon>Actinomycetota</taxon>
        <taxon>Actinomycetes</taxon>
        <taxon>Micrococcales</taxon>
        <taxon>Microbacteriaceae</taxon>
        <taxon>Agromyces</taxon>
    </lineage>
</organism>
<dbReference type="InterPro" id="IPR003870">
    <property type="entry name" value="DUF222"/>
</dbReference>
<keyword evidence="4" id="KW-0378">Hydrolase</keyword>
<comment type="similarity">
    <text evidence="1">Belongs to the Rv1128c/1148c/1588c/1702c/1945/3466 family.</text>
</comment>
<keyword evidence="4" id="KW-0255">Endonuclease</keyword>
<dbReference type="KEGG" id="agf:ET445_00450"/>
<evidence type="ECO:0000259" key="3">
    <source>
        <dbReference type="SMART" id="SM00507"/>
    </source>
</evidence>